<organism evidence="2 3">
    <name type="scientific">Exilibacterium tricleocarpae</name>
    <dbReference type="NCBI Taxonomy" id="2591008"/>
    <lineage>
        <taxon>Bacteria</taxon>
        <taxon>Pseudomonadati</taxon>
        <taxon>Pseudomonadota</taxon>
        <taxon>Gammaproteobacteria</taxon>
        <taxon>Cellvibrionales</taxon>
        <taxon>Cellvibrionaceae</taxon>
        <taxon>Exilibacterium</taxon>
    </lineage>
</organism>
<dbReference type="GO" id="GO:0016853">
    <property type="term" value="F:isomerase activity"/>
    <property type="evidence" value="ECO:0007669"/>
    <property type="project" value="UniProtKB-KW"/>
</dbReference>
<evidence type="ECO:0000313" key="3">
    <source>
        <dbReference type="Proteomes" id="UP000319732"/>
    </source>
</evidence>
<feature type="domain" description="Xylose isomerase-like TIM barrel" evidence="1">
    <location>
        <begin position="66"/>
        <end position="291"/>
    </location>
</feature>
<dbReference type="AlphaFoldDB" id="A0A545SP11"/>
<gene>
    <name evidence="2" type="ORF">FKG94_26860</name>
</gene>
<dbReference type="Pfam" id="PF01261">
    <property type="entry name" value="AP_endonuc_2"/>
    <property type="match status" value="1"/>
</dbReference>
<dbReference type="InterPro" id="IPR036237">
    <property type="entry name" value="Xyl_isomerase-like_sf"/>
</dbReference>
<keyword evidence="2" id="KW-0413">Isomerase</keyword>
<comment type="caution">
    <text evidence="2">The sequence shown here is derived from an EMBL/GenBank/DDBJ whole genome shotgun (WGS) entry which is preliminary data.</text>
</comment>
<dbReference type="RefSeq" id="WP_142930040.1">
    <property type="nucleotide sequence ID" value="NZ_ML660115.1"/>
</dbReference>
<sequence length="298" mass="33345">MKRRQFIETVGTLSVAGTLLPAFAASAKVSGREPFFKISVAQWSLHRQIRSGKLKPLDFAAKVKRDFDIDAVEYVNQFFKDRAEDKNYLQAMKERAQDNGVKNLLIMVDAEGPLASTDVKERSRAVERHYKWVSAANYLGCHSLRVNLAGQSSVADWKLAAIEGLSRLSEFAKDHAVNIIVENHGGYSSNGQYLAHVIRQVAMKNCGTLPDFGNFGDYDRYQGMKDLMPFAKGVSAKSFDFDENGNETTIDFRRMLKIVRDNNYRGYIGIEYEGPDADEDKGVRATQALLTRLAGEGL</sequence>
<dbReference type="Proteomes" id="UP000319732">
    <property type="component" value="Unassembled WGS sequence"/>
</dbReference>
<dbReference type="Gene3D" id="3.20.20.150">
    <property type="entry name" value="Divalent-metal-dependent TIM barrel enzymes"/>
    <property type="match status" value="1"/>
</dbReference>
<keyword evidence="3" id="KW-1185">Reference proteome</keyword>
<dbReference type="PANTHER" id="PTHR12110">
    <property type="entry name" value="HYDROXYPYRUVATE ISOMERASE"/>
    <property type="match status" value="1"/>
</dbReference>
<name>A0A545SP11_9GAMM</name>
<dbReference type="PANTHER" id="PTHR12110:SF53">
    <property type="entry name" value="BLR5974 PROTEIN"/>
    <property type="match status" value="1"/>
</dbReference>
<dbReference type="EMBL" id="VHSG01000039">
    <property type="protein sequence ID" value="TQV66718.1"/>
    <property type="molecule type" value="Genomic_DNA"/>
</dbReference>
<proteinExistence type="predicted"/>
<dbReference type="SUPFAM" id="SSF51658">
    <property type="entry name" value="Xylose isomerase-like"/>
    <property type="match status" value="1"/>
</dbReference>
<dbReference type="InterPro" id="IPR050312">
    <property type="entry name" value="IolE/XylAMocC-like"/>
</dbReference>
<evidence type="ECO:0000313" key="2">
    <source>
        <dbReference type="EMBL" id="TQV66718.1"/>
    </source>
</evidence>
<dbReference type="OrthoDB" id="9810637at2"/>
<reference evidence="2 3" key="1">
    <citation type="submission" date="2019-06" db="EMBL/GenBank/DDBJ databases">
        <title>Whole genome sequence for Cellvibrionaceae sp. R142.</title>
        <authorList>
            <person name="Wang G."/>
        </authorList>
    </citation>
    <scope>NUCLEOTIDE SEQUENCE [LARGE SCALE GENOMIC DNA]</scope>
    <source>
        <strain evidence="2 3">R142</strain>
    </source>
</reference>
<evidence type="ECO:0000259" key="1">
    <source>
        <dbReference type="Pfam" id="PF01261"/>
    </source>
</evidence>
<dbReference type="InterPro" id="IPR013022">
    <property type="entry name" value="Xyl_isomerase-like_TIM-brl"/>
</dbReference>
<accession>A0A545SP11</accession>
<protein>
    <submittedName>
        <fullName evidence="2">Sugar phosphate isomerase/epimerase</fullName>
    </submittedName>
</protein>